<organism evidence="1">
    <name type="scientific">uncultured Leptolyngbya sp</name>
    <dbReference type="NCBI Taxonomy" id="332963"/>
    <lineage>
        <taxon>Bacteria</taxon>
        <taxon>Bacillati</taxon>
        <taxon>Cyanobacteriota</taxon>
        <taxon>Cyanophyceae</taxon>
        <taxon>Leptolyngbyales</taxon>
        <taxon>Leptolyngbyaceae</taxon>
        <taxon>Leptolyngbya group</taxon>
        <taxon>Leptolyngbya</taxon>
        <taxon>environmental samples</taxon>
    </lineage>
</organism>
<name>A0A6J4LLK4_9CYAN</name>
<protein>
    <submittedName>
        <fullName evidence="1">Uncharacterized protein</fullName>
    </submittedName>
</protein>
<gene>
    <name evidence="1" type="ORF">AVDCRST_MAG94-2148</name>
</gene>
<proteinExistence type="predicted"/>
<dbReference type="AlphaFoldDB" id="A0A6J4LLK4"/>
<accession>A0A6J4LLK4</accession>
<dbReference type="PANTHER" id="PTHR48469">
    <property type="match status" value="1"/>
</dbReference>
<reference evidence="1" key="1">
    <citation type="submission" date="2020-02" db="EMBL/GenBank/DDBJ databases">
        <authorList>
            <person name="Meier V. D."/>
        </authorList>
    </citation>
    <scope>NUCLEOTIDE SEQUENCE</scope>
    <source>
        <strain evidence="1">AVDCRST_MAG94</strain>
    </source>
</reference>
<sequence length="464" mass="53553">MKKNQQLAKSKKGPLLDLHNEVKIITSTDETYNLWSELIASYAQGELINVDTNPLRKFKESAKWKPEKDGMLSREFFKWLGNLTEADHVRMIQHILNRSGPKRTFKWPKVVIKQPVTVLDSCYTVGEWIERRKRKHLVRKELQKLRPQLAFFDAQNKYVPANWKRFKREYNVSSASLRLLLDQPGDWFFGEAKQMKSRNKKTEEISPYAKAFFKLFLVKRKKFIAPTGAVCFRQYNSATNQLGGWLPNSWDTNGPVKIAIVDFWNTPIQSKKKTSSVADPYFGDFMRTFEQKGMPGPSEPAVWLWISGDKETELQAYAHSDTLAFKEHYAKFESVYMPGKYERLEDAGIKSTKPVALLWLVKKPTPTGLVIPDMFASPEHPGNQKNRKYQELEYRIHNTELTMEFYLRVLDACCQTGDKVVSVYAGSKILNAALVSHISFPYSARVELNMELVMFSTDVHSPSV</sequence>
<dbReference type="EMBL" id="CADCTY010000746">
    <property type="protein sequence ID" value="CAA9336774.1"/>
    <property type="molecule type" value="Genomic_DNA"/>
</dbReference>
<evidence type="ECO:0000313" key="1">
    <source>
        <dbReference type="EMBL" id="CAA9336774.1"/>
    </source>
</evidence>
<dbReference type="PANTHER" id="PTHR48469:SF1">
    <property type="match status" value="1"/>
</dbReference>